<gene>
    <name evidence="1" type="ORF">EV420DRAFT_1643906</name>
</gene>
<proteinExistence type="predicted"/>
<dbReference type="Proteomes" id="UP001175211">
    <property type="component" value="Unassembled WGS sequence"/>
</dbReference>
<sequence length="156" mass="17751">MSLKNIILALPTLITIMLRAHIFSAFISKEPIRFPFTAWVELSLLLPLSAYHQIVTCHRFLDRLQFLQLSVNDHPNFSGIVALTEAISVFSIAPQLREVRCEDLHNACNFFVFPPNHVKIFSSRVDHKEVLASLAVMDLLKSRDASTRRGVVIKVR</sequence>
<evidence type="ECO:0000313" key="2">
    <source>
        <dbReference type="Proteomes" id="UP001175211"/>
    </source>
</evidence>
<evidence type="ECO:0000313" key="1">
    <source>
        <dbReference type="EMBL" id="KAK0457569.1"/>
    </source>
</evidence>
<dbReference type="GeneID" id="85361116"/>
<comment type="caution">
    <text evidence="1">The sequence shown here is derived from an EMBL/GenBank/DDBJ whole genome shotgun (WGS) entry which is preliminary data.</text>
</comment>
<dbReference type="EMBL" id="JAUEPS010000021">
    <property type="protein sequence ID" value="KAK0457569.1"/>
    <property type="molecule type" value="Genomic_DNA"/>
</dbReference>
<organism evidence="1 2">
    <name type="scientific">Armillaria tabescens</name>
    <name type="common">Ringless honey mushroom</name>
    <name type="synonym">Agaricus tabescens</name>
    <dbReference type="NCBI Taxonomy" id="1929756"/>
    <lineage>
        <taxon>Eukaryota</taxon>
        <taxon>Fungi</taxon>
        <taxon>Dikarya</taxon>
        <taxon>Basidiomycota</taxon>
        <taxon>Agaricomycotina</taxon>
        <taxon>Agaricomycetes</taxon>
        <taxon>Agaricomycetidae</taxon>
        <taxon>Agaricales</taxon>
        <taxon>Marasmiineae</taxon>
        <taxon>Physalacriaceae</taxon>
        <taxon>Desarmillaria</taxon>
    </lineage>
</organism>
<name>A0AA39KD18_ARMTA</name>
<reference evidence="1" key="1">
    <citation type="submission" date="2023-06" db="EMBL/GenBank/DDBJ databases">
        <authorList>
            <consortium name="Lawrence Berkeley National Laboratory"/>
            <person name="Ahrendt S."/>
            <person name="Sahu N."/>
            <person name="Indic B."/>
            <person name="Wong-Bajracharya J."/>
            <person name="Merenyi Z."/>
            <person name="Ke H.-M."/>
            <person name="Monk M."/>
            <person name="Kocsube S."/>
            <person name="Drula E."/>
            <person name="Lipzen A."/>
            <person name="Balint B."/>
            <person name="Henrissat B."/>
            <person name="Andreopoulos B."/>
            <person name="Martin F.M."/>
            <person name="Harder C.B."/>
            <person name="Rigling D."/>
            <person name="Ford K.L."/>
            <person name="Foster G.D."/>
            <person name="Pangilinan J."/>
            <person name="Papanicolaou A."/>
            <person name="Barry K."/>
            <person name="LaButti K."/>
            <person name="Viragh M."/>
            <person name="Koriabine M."/>
            <person name="Yan M."/>
            <person name="Riley R."/>
            <person name="Champramary S."/>
            <person name="Plett K.L."/>
            <person name="Tsai I.J."/>
            <person name="Slot J."/>
            <person name="Sipos G."/>
            <person name="Plett J."/>
            <person name="Nagy L.G."/>
            <person name="Grigoriev I.V."/>
        </authorList>
    </citation>
    <scope>NUCLEOTIDE SEQUENCE</scope>
    <source>
        <strain evidence="1">CCBAS 213</strain>
    </source>
</reference>
<dbReference type="RefSeq" id="XP_060329881.1">
    <property type="nucleotide sequence ID" value="XM_060477568.1"/>
</dbReference>
<protein>
    <submittedName>
        <fullName evidence="1">Uncharacterized protein</fullName>
    </submittedName>
</protein>
<keyword evidence="2" id="KW-1185">Reference proteome</keyword>
<accession>A0AA39KD18</accession>
<dbReference type="AlphaFoldDB" id="A0AA39KD18"/>